<proteinExistence type="predicted"/>
<comment type="caution">
    <text evidence="1">The sequence shown here is derived from an EMBL/GenBank/DDBJ whole genome shotgun (WGS) entry which is preliminary data.</text>
</comment>
<protein>
    <submittedName>
        <fullName evidence="1">Uncharacterized protein</fullName>
    </submittedName>
</protein>
<dbReference type="EMBL" id="NJGU01000007">
    <property type="protein sequence ID" value="OWY28414.1"/>
    <property type="molecule type" value="Genomic_DNA"/>
</dbReference>
<name>A0A246WPX5_9BURK</name>
<evidence type="ECO:0000313" key="2">
    <source>
        <dbReference type="Proteomes" id="UP000197596"/>
    </source>
</evidence>
<sequence>MPYLAILGLLDTLIALLEWVNRRLDGKGSTMPSTALPPGRRHLLTNEPIVAAMREPRLQTRRTGDAPDAELEAVLHYGDDGSGQVLLQARGTPAQVERALLAALAPDAADAPHLDDGQLAGARYVRHGACLHVLPDGERAGRGLLVNVATLEQLRGAVQKGLADNGALATATADVPTVPRFAVRVDVAVDVPLGEQALVDSLLAAGALRRGWSDSHVDIELGPLAPGLLLQAYRSPLQEAIFRLSLRLGEHLVGSATGDFERAAAGLLARAKRPDGHAQPAQERGVFAGGSYACNGVILDIDADDDGSPELLIHAIARDSLRAALEMELERLRAELTPP</sequence>
<gene>
    <name evidence="1" type="ORF">CEJ42_14360</name>
</gene>
<accession>A0A246WPX5</accession>
<reference evidence="1 2" key="1">
    <citation type="submission" date="2017-06" db="EMBL/GenBank/DDBJ databases">
        <title>Herbaspirillum phytohormonus sp. nov., isolated from the root nodule of Robinia pseudoacacia in lead-zinc mine.</title>
        <authorList>
            <person name="Fan M."/>
            <person name="Lin Y."/>
        </authorList>
    </citation>
    <scope>NUCLEOTIDE SEQUENCE [LARGE SCALE GENOMIC DNA]</scope>
    <source>
        <strain evidence="1 2">HZ10</strain>
    </source>
</reference>
<dbReference type="AlphaFoldDB" id="A0A246WPX5"/>
<evidence type="ECO:0000313" key="1">
    <source>
        <dbReference type="EMBL" id="OWY28414.1"/>
    </source>
</evidence>
<dbReference type="Proteomes" id="UP000197596">
    <property type="component" value="Unassembled WGS sequence"/>
</dbReference>
<organism evidence="1 2">
    <name type="scientific">Herbaspirillum robiniae</name>
    <dbReference type="NCBI Taxonomy" id="2014887"/>
    <lineage>
        <taxon>Bacteria</taxon>
        <taxon>Pseudomonadati</taxon>
        <taxon>Pseudomonadota</taxon>
        <taxon>Betaproteobacteria</taxon>
        <taxon>Burkholderiales</taxon>
        <taxon>Oxalobacteraceae</taxon>
        <taxon>Herbaspirillum</taxon>
    </lineage>
</organism>